<sequence>MRLIRWVVFALTAAFASFLTWIIIGNTLGEQGDGAFSLTAVIVLQNCVIIVMLAAVLARLNGR</sequence>
<gene>
    <name evidence="1" type="ORF">C1N76_10285</name>
</gene>
<accession>A0A1C3DA29</accession>
<dbReference type="EMBL" id="CP027303">
    <property type="protein sequence ID" value="AWO74860.1"/>
    <property type="molecule type" value="Genomic_DNA"/>
</dbReference>
<dbReference type="KEGG" id="gtk:GT3570_14625"/>
<evidence type="ECO:0000313" key="1">
    <source>
        <dbReference type="EMBL" id="AWO74860.1"/>
    </source>
</evidence>
<proteinExistence type="predicted"/>
<dbReference type="GeneID" id="32064875"/>
<reference evidence="2" key="1">
    <citation type="submission" date="2018-02" db="EMBL/GenBank/DDBJ databases">
        <title>The complete genome of bacterial strain SGAirxxxx.</title>
        <authorList>
            <person name="Schuster S.C."/>
        </authorList>
    </citation>
    <scope>NUCLEOTIDE SEQUENCE [LARGE SCALE GENOMIC DNA]</scope>
    <source>
        <strain evidence="2">SGAir0734</strain>
    </source>
</reference>
<organism evidence="1 2">
    <name type="scientific">Geobacillus thermoleovorans</name>
    <name type="common">Bacillus thermoleovorans</name>
    <dbReference type="NCBI Taxonomy" id="33941"/>
    <lineage>
        <taxon>Bacteria</taxon>
        <taxon>Bacillati</taxon>
        <taxon>Bacillota</taxon>
        <taxon>Bacilli</taxon>
        <taxon>Bacillales</taxon>
        <taxon>Anoxybacillaceae</taxon>
        <taxon>Geobacillus</taxon>
        <taxon>Geobacillus thermoleovorans group</taxon>
    </lineage>
</organism>
<dbReference type="Proteomes" id="UP000246996">
    <property type="component" value="Chromosome"/>
</dbReference>
<dbReference type="AlphaFoldDB" id="A0A1C3DA29"/>
<dbReference type="RefSeq" id="WP_014196683.1">
    <property type="nucleotide sequence ID" value="NZ_CP014335.1"/>
</dbReference>
<name>A0A1C3DA29_GEOTH</name>
<protein>
    <submittedName>
        <fullName evidence="1">Uncharacterized protein</fullName>
    </submittedName>
</protein>
<evidence type="ECO:0000313" key="2">
    <source>
        <dbReference type="Proteomes" id="UP000246996"/>
    </source>
</evidence>